<reference evidence="4 5" key="1">
    <citation type="submission" date="2020-07" db="EMBL/GenBank/DDBJ databases">
        <title>Gai3-2, isolated from salt lake.</title>
        <authorList>
            <person name="Cui H."/>
            <person name="Shi X."/>
        </authorList>
    </citation>
    <scope>NUCLEOTIDE SEQUENCE [LARGE SCALE GENOMIC DNA]</scope>
    <source>
        <strain evidence="4 5">Gai3-2</strain>
    </source>
</reference>
<gene>
    <name evidence="4" type="ORF">HUG10_10135</name>
</gene>
<name>A0A7D5GFN0_9EURY</name>
<dbReference type="KEGG" id="halg:HUG10_10135"/>
<dbReference type="InterPro" id="IPR011761">
    <property type="entry name" value="ATP-grasp"/>
</dbReference>
<evidence type="ECO:0000256" key="1">
    <source>
        <dbReference type="PROSITE-ProRule" id="PRU00409"/>
    </source>
</evidence>
<dbReference type="PROSITE" id="PS50975">
    <property type="entry name" value="ATP_GRASP"/>
    <property type="match status" value="1"/>
</dbReference>
<organism evidence="4 5">
    <name type="scientific">Halorarum halophilum</name>
    <dbReference type="NCBI Taxonomy" id="2743090"/>
    <lineage>
        <taxon>Archaea</taxon>
        <taxon>Methanobacteriati</taxon>
        <taxon>Methanobacteriota</taxon>
        <taxon>Stenosarchaea group</taxon>
        <taxon>Halobacteria</taxon>
        <taxon>Halobacteriales</taxon>
        <taxon>Haloferacaceae</taxon>
        <taxon>Halorarum</taxon>
    </lineage>
</organism>
<dbReference type="GO" id="GO:0046872">
    <property type="term" value="F:metal ion binding"/>
    <property type="evidence" value="ECO:0007669"/>
    <property type="project" value="InterPro"/>
</dbReference>
<dbReference type="AlphaFoldDB" id="A0A7D5GFN0"/>
<evidence type="ECO:0000259" key="3">
    <source>
        <dbReference type="PROSITE" id="PS50975"/>
    </source>
</evidence>
<keyword evidence="5" id="KW-1185">Reference proteome</keyword>
<dbReference type="RefSeq" id="WP_179169465.1">
    <property type="nucleotide sequence ID" value="NZ_CP058529.1"/>
</dbReference>
<dbReference type="EMBL" id="CP058529">
    <property type="protein sequence ID" value="QLG27890.1"/>
    <property type="molecule type" value="Genomic_DNA"/>
</dbReference>
<keyword evidence="1" id="KW-0547">Nucleotide-binding</keyword>
<accession>A0A7D5GFN0</accession>
<feature type="compositionally biased region" description="Low complexity" evidence="2">
    <location>
        <begin position="1"/>
        <end position="17"/>
    </location>
</feature>
<feature type="domain" description="ATP-grasp" evidence="3">
    <location>
        <begin position="136"/>
        <end position="329"/>
    </location>
</feature>
<dbReference type="SUPFAM" id="SSF56059">
    <property type="entry name" value="Glutathione synthetase ATP-binding domain-like"/>
    <property type="match status" value="1"/>
</dbReference>
<dbReference type="Gene3D" id="3.30.470.20">
    <property type="entry name" value="ATP-grasp fold, B domain"/>
    <property type="match status" value="1"/>
</dbReference>
<sequence>MSPGNSPDDTTDTPDGSESVLLSTELGPESSYPCVRSLGTRGINTVVASEHAYPPVFASRFCHERVELPPPREDLLAYKDALLEVAARDDVRTAIPLREEDAYVFSRYEDEFDEHLDLVVPSLDSLERVADRMLLAEAAEAAGVPAPETRTLDEVDDWSDDLIVKSRYNLLTDAYVDSFPPGEADTAKDVTHLRPGETPDVDALRETMRHVPIVQEFVPKADEYMFAGLYDHGEPLATFQHRQIRGDSYVGGGGVYRRSVYIPELERVARDLLAELDWHGLACIEYMQHEETGEFVLTEINPRMWQSLPSTVHAGADFPYYYWLQATGRADEIDPSYELDRGSHSLRGELGYLVSVLRDESPYVDPPGLVETAREMLSSFYRHPYFDYTHLDDPGVFLRGIRQKLRSRFG</sequence>
<keyword evidence="4" id="KW-0436">Ligase</keyword>
<feature type="region of interest" description="Disordered" evidence="2">
    <location>
        <begin position="1"/>
        <end position="28"/>
    </location>
</feature>
<dbReference type="GO" id="GO:0005524">
    <property type="term" value="F:ATP binding"/>
    <property type="evidence" value="ECO:0007669"/>
    <property type="project" value="UniProtKB-UniRule"/>
</dbReference>
<evidence type="ECO:0000256" key="2">
    <source>
        <dbReference type="SAM" id="MobiDB-lite"/>
    </source>
</evidence>
<dbReference type="GO" id="GO:0016874">
    <property type="term" value="F:ligase activity"/>
    <property type="evidence" value="ECO:0007669"/>
    <property type="project" value="UniProtKB-KW"/>
</dbReference>
<dbReference type="GeneID" id="56029194"/>
<proteinExistence type="predicted"/>
<keyword evidence="1" id="KW-0067">ATP-binding</keyword>
<protein>
    <submittedName>
        <fullName evidence="4">Carboxylate--amine ligase</fullName>
    </submittedName>
</protein>
<dbReference type="OrthoDB" id="11959at2157"/>
<evidence type="ECO:0000313" key="4">
    <source>
        <dbReference type="EMBL" id="QLG27890.1"/>
    </source>
</evidence>
<evidence type="ECO:0000313" key="5">
    <source>
        <dbReference type="Proteomes" id="UP000509750"/>
    </source>
</evidence>
<dbReference type="Gene3D" id="3.40.50.20">
    <property type="match status" value="1"/>
</dbReference>
<dbReference type="Proteomes" id="UP000509750">
    <property type="component" value="Chromosome"/>
</dbReference>